<dbReference type="Gene3D" id="3.40.50.720">
    <property type="entry name" value="NAD(P)-binding Rossmann-like Domain"/>
    <property type="match status" value="1"/>
</dbReference>
<dbReference type="InterPro" id="IPR013752">
    <property type="entry name" value="KPA_reductase"/>
</dbReference>
<dbReference type="InterPro" id="IPR003710">
    <property type="entry name" value="ApbA"/>
</dbReference>
<comment type="similarity">
    <text evidence="2 10">Belongs to the ketopantoate reductase family.</text>
</comment>
<dbReference type="RefSeq" id="WP_114712365.1">
    <property type="nucleotide sequence ID" value="NZ_KZ857258.1"/>
</dbReference>
<dbReference type="InterPro" id="IPR013328">
    <property type="entry name" value="6PGD_dom2"/>
</dbReference>
<evidence type="ECO:0000259" key="12">
    <source>
        <dbReference type="Pfam" id="PF02558"/>
    </source>
</evidence>
<evidence type="ECO:0000256" key="6">
    <source>
        <dbReference type="ARBA" id="ARBA00022857"/>
    </source>
</evidence>
<dbReference type="NCBIfam" id="NF005089">
    <property type="entry name" value="PRK06522.1-4"/>
    <property type="match status" value="1"/>
</dbReference>
<comment type="function">
    <text evidence="10">Catalyzes the NADPH-dependent reduction of ketopantoate into pantoic acid.</text>
</comment>
<feature type="chain" id="PRO_5016976850" description="2-dehydropantoate 2-reductase" evidence="11">
    <location>
        <begin position="20"/>
        <end position="335"/>
    </location>
</feature>
<accession>A0A370KTD0</accession>
<dbReference type="GO" id="GO:0008677">
    <property type="term" value="F:2-dehydropantoate 2-reductase activity"/>
    <property type="evidence" value="ECO:0007669"/>
    <property type="project" value="UniProtKB-EC"/>
</dbReference>
<comment type="pathway">
    <text evidence="1 10">Cofactor biosynthesis; (R)-pantothenate biosynthesis; (R)-pantoate from 3-methyl-2-oxobutanoate: step 2/2.</text>
</comment>
<comment type="catalytic activity">
    <reaction evidence="9 10">
        <text>(R)-pantoate + NADP(+) = 2-dehydropantoate + NADPH + H(+)</text>
        <dbReference type="Rhea" id="RHEA:16233"/>
        <dbReference type="ChEBI" id="CHEBI:11561"/>
        <dbReference type="ChEBI" id="CHEBI:15378"/>
        <dbReference type="ChEBI" id="CHEBI:15980"/>
        <dbReference type="ChEBI" id="CHEBI:57783"/>
        <dbReference type="ChEBI" id="CHEBI:58349"/>
        <dbReference type="EC" id="1.1.1.169"/>
    </reaction>
</comment>
<sequence length="335" mass="35200">MPFKNICIFGAGALGGAIAAKLASSLGAEASVSVVARGAHLAAIRRGGLRLLEAGAEAPFAVTVAATDDPRELPPQDLVITGLKGHQLSAAAEGIGHLLGDSTRVVMILNGIPWWYFHRDQDSGHAELQFEELDEGGKLWRHVGPQRVIGCVAHQGAEVSKPGLVRLSNKGHFILGEPSGEITADLREIEALLQGAGIGVKLSSRIRDDIWSKLMGNASFNPISALTRSLMSDLMADAAITDQIGKVMKEVKAVGEALGANVGMSVEQRLEQARQIGPVRTSTLQDLLAGKSLEIAPLVGMVVSLGRLTATPTPVSETILALVSQLDLQNCSPAR</sequence>
<dbReference type="InterPro" id="IPR008927">
    <property type="entry name" value="6-PGluconate_DH-like_C_sf"/>
</dbReference>
<dbReference type="InterPro" id="IPR051402">
    <property type="entry name" value="KPR-Related"/>
</dbReference>
<name>A0A370KTD0_9HYPH</name>
<keyword evidence="6 10" id="KW-0521">NADP</keyword>
<proteinExistence type="inferred from homology"/>
<feature type="domain" description="Ketopantoate reductase N-terminal" evidence="12">
    <location>
        <begin position="6"/>
        <end position="178"/>
    </location>
</feature>
<evidence type="ECO:0000313" key="14">
    <source>
        <dbReference type="EMBL" id="RDJ13903.1"/>
    </source>
</evidence>
<evidence type="ECO:0000256" key="5">
    <source>
        <dbReference type="ARBA" id="ARBA00022655"/>
    </source>
</evidence>
<evidence type="ECO:0000256" key="4">
    <source>
        <dbReference type="ARBA" id="ARBA00019465"/>
    </source>
</evidence>
<feature type="domain" description="Ketopantoate reductase C-terminal" evidence="13">
    <location>
        <begin position="206"/>
        <end position="326"/>
    </location>
</feature>
<feature type="signal peptide" evidence="11">
    <location>
        <begin position="1"/>
        <end position="19"/>
    </location>
</feature>
<keyword evidence="7 10" id="KW-0560">Oxidoreductase</keyword>
<evidence type="ECO:0000256" key="7">
    <source>
        <dbReference type="ARBA" id="ARBA00023002"/>
    </source>
</evidence>
<dbReference type="FunFam" id="1.10.1040.10:FF:000017">
    <property type="entry name" value="2-dehydropantoate 2-reductase"/>
    <property type="match status" value="1"/>
</dbReference>
<gene>
    <name evidence="14" type="ORF">B5K06_07965</name>
</gene>
<dbReference type="AlphaFoldDB" id="A0A370KTD0"/>
<dbReference type="EMBL" id="NAAC01000007">
    <property type="protein sequence ID" value="RDJ13903.1"/>
    <property type="molecule type" value="Genomic_DNA"/>
</dbReference>
<evidence type="ECO:0000313" key="15">
    <source>
        <dbReference type="Proteomes" id="UP000254939"/>
    </source>
</evidence>
<dbReference type="InterPro" id="IPR013332">
    <property type="entry name" value="KPR_N"/>
</dbReference>
<dbReference type="PANTHER" id="PTHR21708:SF45">
    <property type="entry name" value="2-DEHYDROPANTOATE 2-REDUCTASE"/>
    <property type="match status" value="1"/>
</dbReference>
<reference evidence="14 15" key="1">
    <citation type="submission" date="2017-03" db="EMBL/GenBank/DDBJ databases">
        <title>Genome analysis of Rhizobial strains effectives or ineffectives for nitrogen fixation isolated from bean seeds.</title>
        <authorList>
            <person name="Peralta H."/>
            <person name="Aguilar-Vera A."/>
            <person name="Mora Y."/>
            <person name="Vargas-Lagunas C."/>
            <person name="Girard L."/>
            <person name="Mora J."/>
        </authorList>
    </citation>
    <scope>NUCLEOTIDE SEQUENCE [LARGE SCALE GENOMIC DNA]</scope>
    <source>
        <strain evidence="14 15">CCGM3</strain>
    </source>
</reference>
<evidence type="ECO:0000256" key="11">
    <source>
        <dbReference type="SAM" id="SignalP"/>
    </source>
</evidence>
<evidence type="ECO:0000256" key="2">
    <source>
        <dbReference type="ARBA" id="ARBA00007870"/>
    </source>
</evidence>
<dbReference type="EC" id="1.1.1.169" evidence="3 10"/>
<keyword evidence="5 10" id="KW-0566">Pantothenate biosynthesis</keyword>
<dbReference type="Pfam" id="PF02558">
    <property type="entry name" value="ApbA"/>
    <property type="match status" value="1"/>
</dbReference>
<dbReference type="NCBIfam" id="TIGR00745">
    <property type="entry name" value="apbA_panE"/>
    <property type="match status" value="1"/>
</dbReference>
<evidence type="ECO:0000256" key="8">
    <source>
        <dbReference type="ARBA" id="ARBA00032024"/>
    </source>
</evidence>
<dbReference type="Proteomes" id="UP000254939">
    <property type="component" value="Unassembled WGS sequence"/>
</dbReference>
<evidence type="ECO:0000256" key="1">
    <source>
        <dbReference type="ARBA" id="ARBA00004994"/>
    </source>
</evidence>
<dbReference type="SUPFAM" id="SSF48179">
    <property type="entry name" value="6-phosphogluconate dehydrogenase C-terminal domain-like"/>
    <property type="match status" value="1"/>
</dbReference>
<dbReference type="GO" id="GO:0005737">
    <property type="term" value="C:cytoplasm"/>
    <property type="evidence" value="ECO:0007669"/>
    <property type="project" value="TreeGrafter"/>
</dbReference>
<evidence type="ECO:0000256" key="3">
    <source>
        <dbReference type="ARBA" id="ARBA00013014"/>
    </source>
</evidence>
<dbReference type="GO" id="GO:0015940">
    <property type="term" value="P:pantothenate biosynthetic process"/>
    <property type="evidence" value="ECO:0007669"/>
    <property type="project" value="UniProtKB-UniPathway"/>
</dbReference>
<dbReference type="Pfam" id="PF08546">
    <property type="entry name" value="ApbA_C"/>
    <property type="match status" value="1"/>
</dbReference>
<dbReference type="Gene3D" id="1.10.1040.10">
    <property type="entry name" value="N-(1-d-carboxylethyl)-l-norvaline Dehydrogenase, domain 2"/>
    <property type="match status" value="1"/>
</dbReference>
<dbReference type="InterPro" id="IPR036291">
    <property type="entry name" value="NAD(P)-bd_dom_sf"/>
</dbReference>
<comment type="caution">
    <text evidence="14">The sequence shown here is derived from an EMBL/GenBank/DDBJ whole genome shotgun (WGS) entry which is preliminary data.</text>
</comment>
<evidence type="ECO:0000256" key="9">
    <source>
        <dbReference type="ARBA" id="ARBA00048793"/>
    </source>
</evidence>
<evidence type="ECO:0000256" key="10">
    <source>
        <dbReference type="RuleBase" id="RU362068"/>
    </source>
</evidence>
<dbReference type="OrthoDB" id="9796561at2"/>
<protein>
    <recommendedName>
        <fullName evidence="4 10">2-dehydropantoate 2-reductase</fullName>
        <ecNumber evidence="3 10">1.1.1.169</ecNumber>
    </recommendedName>
    <alternativeName>
        <fullName evidence="8 10">Ketopantoate reductase</fullName>
    </alternativeName>
</protein>
<dbReference type="SUPFAM" id="SSF51735">
    <property type="entry name" value="NAD(P)-binding Rossmann-fold domains"/>
    <property type="match status" value="1"/>
</dbReference>
<keyword evidence="11" id="KW-0732">Signal</keyword>
<organism evidence="14 15">
    <name type="scientific">Rhizobium grahamii</name>
    <dbReference type="NCBI Taxonomy" id="1120045"/>
    <lineage>
        <taxon>Bacteria</taxon>
        <taxon>Pseudomonadati</taxon>
        <taxon>Pseudomonadota</taxon>
        <taxon>Alphaproteobacteria</taxon>
        <taxon>Hyphomicrobiales</taxon>
        <taxon>Rhizobiaceae</taxon>
        <taxon>Rhizobium/Agrobacterium group</taxon>
        <taxon>Rhizobium</taxon>
    </lineage>
</organism>
<evidence type="ECO:0000259" key="13">
    <source>
        <dbReference type="Pfam" id="PF08546"/>
    </source>
</evidence>
<dbReference type="UniPathway" id="UPA00028">
    <property type="reaction ID" value="UER00004"/>
</dbReference>
<dbReference type="PANTHER" id="PTHR21708">
    <property type="entry name" value="PROBABLE 2-DEHYDROPANTOATE 2-REDUCTASE"/>
    <property type="match status" value="1"/>
</dbReference>